<reference evidence="1 2" key="1">
    <citation type="journal article" date="2022" name="DNA Res.">
        <title>Chromosomal-level genome assembly of the orchid tree Bauhinia variegata (Leguminosae; Cercidoideae) supports the allotetraploid origin hypothesis of Bauhinia.</title>
        <authorList>
            <person name="Zhong Y."/>
            <person name="Chen Y."/>
            <person name="Zheng D."/>
            <person name="Pang J."/>
            <person name="Liu Y."/>
            <person name="Luo S."/>
            <person name="Meng S."/>
            <person name="Qian L."/>
            <person name="Wei D."/>
            <person name="Dai S."/>
            <person name="Zhou R."/>
        </authorList>
    </citation>
    <scope>NUCLEOTIDE SEQUENCE [LARGE SCALE GENOMIC DNA]</scope>
    <source>
        <strain evidence="1">BV-YZ2020</strain>
    </source>
</reference>
<keyword evidence="2" id="KW-1185">Reference proteome</keyword>
<dbReference type="Proteomes" id="UP000828941">
    <property type="component" value="Chromosome 6"/>
</dbReference>
<gene>
    <name evidence="1" type="ORF">L6164_014214</name>
</gene>
<organism evidence="1 2">
    <name type="scientific">Bauhinia variegata</name>
    <name type="common">Purple orchid tree</name>
    <name type="synonym">Phanera variegata</name>
    <dbReference type="NCBI Taxonomy" id="167791"/>
    <lineage>
        <taxon>Eukaryota</taxon>
        <taxon>Viridiplantae</taxon>
        <taxon>Streptophyta</taxon>
        <taxon>Embryophyta</taxon>
        <taxon>Tracheophyta</taxon>
        <taxon>Spermatophyta</taxon>
        <taxon>Magnoliopsida</taxon>
        <taxon>eudicotyledons</taxon>
        <taxon>Gunneridae</taxon>
        <taxon>Pentapetalae</taxon>
        <taxon>rosids</taxon>
        <taxon>fabids</taxon>
        <taxon>Fabales</taxon>
        <taxon>Fabaceae</taxon>
        <taxon>Cercidoideae</taxon>
        <taxon>Cercideae</taxon>
        <taxon>Bauhiniinae</taxon>
        <taxon>Bauhinia</taxon>
    </lineage>
</organism>
<accession>A0ACB9NGU0</accession>
<name>A0ACB9NGU0_BAUVA</name>
<evidence type="ECO:0000313" key="1">
    <source>
        <dbReference type="EMBL" id="KAI4335579.1"/>
    </source>
</evidence>
<dbReference type="EMBL" id="CM039431">
    <property type="protein sequence ID" value="KAI4335579.1"/>
    <property type="molecule type" value="Genomic_DNA"/>
</dbReference>
<comment type="caution">
    <text evidence="1">The sequence shown here is derived from an EMBL/GenBank/DDBJ whole genome shotgun (WGS) entry which is preliminary data.</text>
</comment>
<sequence length="807" mass="88633">MSADIGIRGVNPSHHSGSPFPLSSFLFHDIPLRVLLRIPAGNVVFSHRIHCIMIMDFWDHKMLRSLFFVSFLFYTTLAHNNTAVPDKKWPTLSGHKPAVVARGGFTGLMPESSTDGILTALATSVDDVVIMCSLQMTKDRKGICLTDIRLDNSTTVAATDPEGKKTYKVNGKDVTAWFSVDYTTEMLKNVALTQPMFSRLNYFDGVYPITSVEELFNFSSRNWLNVQNAAFFLERGIPVVDYVLNVMKQHHLDIISSPEIAFLKNITRKLKAGTTKVIFQLLNPTDVEPSTGQQYGSIVKDLGPIKSFASGIMVPKDYIWPVRADKYLGERTTLVADAHKQGLEVYASGFANDMFSSYNYSYDPVVEYLQFIDKGDSVDGVITDFPPSASEAVACFAHNNTIVRKVQALVISNAGASSVYPGSSDLAYQQAVDDGADFIDCTVQMSKDGVAFCLTDIDLMAYTTAVSTFMSRNSRVPEIKPGNGIYSFDLTWSEIQTLKPQMVNIFTNFKRNPANKNIGRIITLSEFLDFAKAKAVKGVLIDIQNARYLISKKSLDIVSVVSTALRNATLDKNSTQQVLIQSDDTAVLSKFKDIPSYKRVLFFKKANSDAPKPTVDEIKKYADAVNIPRSDVILVANSLTTAKTNIVKEMKDGNLTVFVHVFRNEMISLAADYFSDPYVELATFIQNYKIDGVVTDTPATASRYLRSPCSDLATHDPTYKIQPAEVASLVSAVKDALPPAKPPAPVLQISDIVDPPLPEMTVAKKTETTAAATPKPTPPPSGAWTNGANVALSLVAILMFAVLSSGY</sequence>
<protein>
    <submittedName>
        <fullName evidence="1">Uncharacterized protein</fullName>
    </submittedName>
</protein>
<evidence type="ECO:0000313" key="2">
    <source>
        <dbReference type="Proteomes" id="UP000828941"/>
    </source>
</evidence>
<proteinExistence type="predicted"/>